<keyword evidence="3" id="KW-1185">Reference proteome</keyword>
<feature type="region of interest" description="Disordered" evidence="1">
    <location>
        <begin position="192"/>
        <end position="214"/>
    </location>
</feature>
<comment type="caution">
    <text evidence="2">The sequence shown here is derived from an EMBL/GenBank/DDBJ whole genome shotgun (WGS) entry which is preliminary data.</text>
</comment>
<reference evidence="2 3" key="1">
    <citation type="submission" date="2024-02" db="EMBL/GenBank/DDBJ databases">
        <title>A draft genome for the cacao thread blight pathogen Marasmius crinis-equi.</title>
        <authorList>
            <person name="Cohen S.P."/>
            <person name="Baruah I.K."/>
            <person name="Amoako-Attah I."/>
            <person name="Bukari Y."/>
            <person name="Meinhardt L.W."/>
            <person name="Bailey B.A."/>
        </authorList>
    </citation>
    <scope>NUCLEOTIDE SEQUENCE [LARGE SCALE GENOMIC DNA]</scope>
    <source>
        <strain evidence="2 3">GH-76</strain>
    </source>
</reference>
<proteinExistence type="predicted"/>
<name>A0ABR3EL55_9AGAR</name>
<accession>A0ABR3EL55</accession>
<protein>
    <submittedName>
        <fullName evidence="2">Uncharacterized protein</fullName>
    </submittedName>
</protein>
<evidence type="ECO:0000256" key="1">
    <source>
        <dbReference type="SAM" id="MobiDB-lite"/>
    </source>
</evidence>
<gene>
    <name evidence="2" type="ORF">V5O48_018479</name>
</gene>
<sequence>MHGPAKGHQPYTTRGKFWVVKGECRQVGGSRGFERFRFPSVLWTSKHRIPPLRDILLLPLRGLQRGLQLIRWIGGIGTGGGVRGQTGVYGWIFGWMGTTSWPMRWMESIGRRLWIFGGLFGRGSGHNVYRSDEEEERYWDSAKKFRRRLQSSDARFQEAARNSRRHPSAARMTQREVYDSFERRVPVVTSYQPALPPESSRRSRNGGNDGIVDKSEEYPLSTKAFCKWYRMVHPPGSVCVVKLSAAVAMLIPSATRKRRMMTASRASKLKRYYSSRDRREMRRIARLLPNEVVFDARWKWIPMYRDMWMRWLERKGPDICVVFEK</sequence>
<dbReference type="Proteomes" id="UP001465976">
    <property type="component" value="Unassembled WGS sequence"/>
</dbReference>
<evidence type="ECO:0000313" key="3">
    <source>
        <dbReference type="Proteomes" id="UP001465976"/>
    </source>
</evidence>
<dbReference type="EMBL" id="JBAHYK010003372">
    <property type="protein sequence ID" value="KAL0563588.1"/>
    <property type="molecule type" value="Genomic_DNA"/>
</dbReference>
<organism evidence="2 3">
    <name type="scientific">Marasmius crinis-equi</name>
    <dbReference type="NCBI Taxonomy" id="585013"/>
    <lineage>
        <taxon>Eukaryota</taxon>
        <taxon>Fungi</taxon>
        <taxon>Dikarya</taxon>
        <taxon>Basidiomycota</taxon>
        <taxon>Agaricomycotina</taxon>
        <taxon>Agaricomycetes</taxon>
        <taxon>Agaricomycetidae</taxon>
        <taxon>Agaricales</taxon>
        <taxon>Marasmiineae</taxon>
        <taxon>Marasmiaceae</taxon>
        <taxon>Marasmius</taxon>
    </lineage>
</organism>
<feature type="region of interest" description="Disordered" evidence="1">
    <location>
        <begin position="151"/>
        <end position="173"/>
    </location>
</feature>
<evidence type="ECO:0000313" key="2">
    <source>
        <dbReference type="EMBL" id="KAL0563588.1"/>
    </source>
</evidence>